<comment type="caution">
    <text evidence="7">The sequence shown here is derived from an EMBL/GenBank/DDBJ whole genome shotgun (WGS) entry which is preliminary data.</text>
</comment>
<dbReference type="GO" id="GO:0005886">
    <property type="term" value="C:plasma membrane"/>
    <property type="evidence" value="ECO:0007669"/>
    <property type="project" value="UniProtKB-SubCell"/>
</dbReference>
<dbReference type="OrthoDB" id="3480455at2"/>
<comment type="subcellular location">
    <subcellularLocation>
        <location evidence="1">Cell membrane</location>
        <topology evidence="1">Multi-pass membrane protein</topology>
    </subcellularLocation>
</comment>
<feature type="transmembrane region" description="Helical" evidence="6">
    <location>
        <begin position="15"/>
        <end position="34"/>
    </location>
</feature>
<evidence type="ECO:0000313" key="7">
    <source>
        <dbReference type="EMBL" id="MQY02426.1"/>
    </source>
</evidence>
<feature type="transmembrane region" description="Helical" evidence="6">
    <location>
        <begin position="173"/>
        <end position="194"/>
    </location>
</feature>
<feature type="transmembrane region" description="Helical" evidence="6">
    <location>
        <begin position="315"/>
        <end position="332"/>
    </location>
</feature>
<feature type="transmembrane region" description="Helical" evidence="6">
    <location>
        <begin position="258"/>
        <end position="277"/>
    </location>
</feature>
<evidence type="ECO:0000256" key="5">
    <source>
        <dbReference type="ARBA" id="ARBA00023136"/>
    </source>
</evidence>
<feature type="transmembrane region" description="Helical" evidence="6">
    <location>
        <begin position="289"/>
        <end position="309"/>
    </location>
</feature>
<feature type="transmembrane region" description="Helical" evidence="6">
    <location>
        <begin position="122"/>
        <end position="142"/>
    </location>
</feature>
<reference evidence="7 8" key="1">
    <citation type="submission" date="2019-10" db="EMBL/GenBank/DDBJ databases">
        <title>Actinomadura rubteroloni sp. nov. and Actinomadura macrotermitis sp. nov., isolated from the gut of fungus growing-termite Macrotermes natalensis.</title>
        <authorList>
            <person name="Benndorf R."/>
            <person name="Martin K."/>
            <person name="Kuefner M."/>
            <person name="De Beer W."/>
            <person name="Kaster A.-K."/>
            <person name="Vollmers J."/>
            <person name="Poulsen M."/>
            <person name="Beemelmanns C."/>
        </authorList>
    </citation>
    <scope>NUCLEOTIDE SEQUENCE [LARGE SCALE GENOMIC DNA]</scope>
    <source>
        <strain evidence="7 8">RB68</strain>
    </source>
</reference>
<proteinExistence type="predicted"/>
<dbReference type="Proteomes" id="UP000487268">
    <property type="component" value="Unassembled WGS sequence"/>
</dbReference>
<feature type="transmembrane region" description="Helical" evidence="6">
    <location>
        <begin position="54"/>
        <end position="75"/>
    </location>
</feature>
<dbReference type="AlphaFoldDB" id="A0A7K0BMW9"/>
<evidence type="ECO:0000256" key="4">
    <source>
        <dbReference type="ARBA" id="ARBA00022989"/>
    </source>
</evidence>
<evidence type="ECO:0000256" key="6">
    <source>
        <dbReference type="SAM" id="Phobius"/>
    </source>
</evidence>
<evidence type="ECO:0008006" key="9">
    <source>
        <dbReference type="Google" id="ProtNLM"/>
    </source>
</evidence>
<dbReference type="RefSeq" id="WP_153530611.1">
    <property type="nucleotide sequence ID" value="NZ_WEGH01000001.1"/>
</dbReference>
<dbReference type="Pfam" id="PF03706">
    <property type="entry name" value="LPG_synthase_TM"/>
    <property type="match status" value="1"/>
</dbReference>
<keyword evidence="8" id="KW-1185">Reference proteome</keyword>
<dbReference type="InterPro" id="IPR022791">
    <property type="entry name" value="L-PG_synthase/AglD"/>
</dbReference>
<keyword evidence="5 6" id="KW-0472">Membrane</keyword>
<feature type="transmembrane region" description="Helical" evidence="6">
    <location>
        <begin position="231"/>
        <end position="252"/>
    </location>
</feature>
<dbReference type="PANTHER" id="PTHR39087:SF2">
    <property type="entry name" value="UPF0104 MEMBRANE PROTEIN MJ1595"/>
    <property type="match status" value="1"/>
</dbReference>
<keyword evidence="4 6" id="KW-1133">Transmembrane helix</keyword>
<evidence type="ECO:0000313" key="8">
    <source>
        <dbReference type="Proteomes" id="UP000487268"/>
    </source>
</evidence>
<evidence type="ECO:0000256" key="1">
    <source>
        <dbReference type="ARBA" id="ARBA00004651"/>
    </source>
</evidence>
<feature type="transmembrane region" description="Helical" evidence="6">
    <location>
        <begin position="87"/>
        <end position="110"/>
    </location>
</feature>
<dbReference type="PANTHER" id="PTHR39087">
    <property type="entry name" value="UPF0104 MEMBRANE PROTEIN MJ1595"/>
    <property type="match status" value="1"/>
</dbReference>
<keyword evidence="3 6" id="KW-0812">Transmembrane</keyword>
<evidence type="ECO:0000256" key="2">
    <source>
        <dbReference type="ARBA" id="ARBA00022475"/>
    </source>
</evidence>
<protein>
    <recommendedName>
        <fullName evidence="9">Flippase-like domain-containing protein</fullName>
    </recommendedName>
</protein>
<sequence>MDTAQAVVAPPRWAARLRLAVTAGVIALTVALAVGQWETVEAGVRSLAGADPAWVAAGLAANAATWIAALGMQYGSMRVRPGPGRLIGVQFAVTGVSPVPGAGAAVYIRYLRREGLNTGEIVGVFLLMGLAAGVARVLYLLASLPAAPAGWRRATERWSDWRPAPDAAWSGPVPAGAVLIVLGLGCALLAFWLTRRDGARRARRLARGLRARIAADMLAVRAVAAHRGRAAGLWLGALALPALNALTLYAMLRALGVRMGPGSVLVVYMLVTTLAALLPAPNGIGSTEVVMTAGLVLGGVPAAPALGAALGFRLVTFWGALPPGIAAFAYLSRRRVL</sequence>
<dbReference type="EMBL" id="WEGH01000001">
    <property type="protein sequence ID" value="MQY02426.1"/>
    <property type="molecule type" value="Genomic_DNA"/>
</dbReference>
<name>A0A7K0BMW9_9ACTN</name>
<evidence type="ECO:0000256" key="3">
    <source>
        <dbReference type="ARBA" id="ARBA00022692"/>
    </source>
</evidence>
<organism evidence="7 8">
    <name type="scientific">Actinomadura macrotermitis</name>
    <dbReference type="NCBI Taxonomy" id="2585200"/>
    <lineage>
        <taxon>Bacteria</taxon>
        <taxon>Bacillati</taxon>
        <taxon>Actinomycetota</taxon>
        <taxon>Actinomycetes</taxon>
        <taxon>Streptosporangiales</taxon>
        <taxon>Thermomonosporaceae</taxon>
        <taxon>Actinomadura</taxon>
    </lineage>
</organism>
<gene>
    <name evidence="7" type="ORF">ACRB68_04560</name>
</gene>
<keyword evidence="2" id="KW-1003">Cell membrane</keyword>
<accession>A0A7K0BMW9</accession>